<evidence type="ECO:0000256" key="8">
    <source>
        <dbReference type="ARBA" id="ARBA00022989"/>
    </source>
</evidence>
<dbReference type="GO" id="GO:0005886">
    <property type="term" value="C:plasma membrane"/>
    <property type="evidence" value="ECO:0007669"/>
    <property type="project" value="UniProtKB-SubCell"/>
</dbReference>
<keyword evidence="9 13" id="KW-0472">Membrane</keyword>
<dbReference type="GO" id="GO:0032977">
    <property type="term" value="F:membrane insertase activity"/>
    <property type="evidence" value="ECO:0007669"/>
    <property type="project" value="InterPro"/>
</dbReference>
<evidence type="ECO:0000259" key="15">
    <source>
        <dbReference type="Pfam" id="PF14849"/>
    </source>
</evidence>
<dbReference type="KEGG" id="hmr:Hipma_0090"/>
<keyword evidence="13" id="KW-0997">Cell inner membrane</keyword>
<feature type="domain" description="Membrane insertase YidC N-terminal" evidence="15">
    <location>
        <begin position="72"/>
        <end position="318"/>
    </location>
</feature>
<dbReference type="InterPro" id="IPR028053">
    <property type="entry name" value="Membr_insert_YidC_N"/>
</dbReference>
<reference evidence="17" key="2">
    <citation type="submission" date="2011-03" db="EMBL/GenBank/DDBJ databases">
        <title>The complete genome of Hippea maritima DSM 10411.</title>
        <authorList>
            <consortium name="US DOE Joint Genome Institute (JGI-PGF)"/>
            <person name="Lucas S."/>
            <person name="Copeland A."/>
            <person name="Lapidus A."/>
            <person name="Bruce D."/>
            <person name="Goodwin L."/>
            <person name="Pitluck S."/>
            <person name="Peters L."/>
            <person name="Kyrpides N."/>
            <person name="Mavromatis K."/>
            <person name="Pagani I."/>
            <person name="Ivanova N."/>
            <person name="Mikhailova N."/>
            <person name="Lu M."/>
            <person name="Detter J.C."/>
            <person name="Tapia R."/>
            <person name="Han C."/>
            <person name="Land M."/>
            <person name="Hauser L."/>
            <person name="Markowitz V."/>
            <person name="Cheng J.-F."/>
            <person name="Hugenholtz P."/>
            <person name="Woyke T."/>
            <person name="Wu D."/>
            <person name="Spring S."/>
            <person name="Schroeder M."/>
            <person name="Brambilla E."/>
            <person name="Klenk H.-P."/>
            <person name="Eisen J.A."/>
        </authorList>
    </citation>
    <scope>NUCLEOTIDE SEQUENCE [LARGE SCALE GENOMIC DNA]</scope>
    <source>
        <strain evidence="17">ATCC 700847 / DSM 10411 / MH2</strain>
    </source>
</reference>
<reference evidence="16 17" key="1">
    <citation type="journal article" date="2011" name="Stand. Genomic Sci.">
        <title>Complete genome sequence of the thermophilic sulfur-reducer Hippea maritima type strain (MH(2)).</title>
        <authorList>
            <person name="Huntemann M."/>
            <person name="Lu M."/>
            <person name="Nolan M."/>
            <person name="Lapidus A."/>
            <person name="Lucas S."/>
            <person name="Hammon N."/>
            <person name="Deshpande S."/>
            <person name="Cheng J.F."/>
            <person name="Tapia R."/>
            <person name="Han C."/>
            <person name="Goodwin L."/>
            <person name="Pitluck S."/>
            <person name="Liolios K."/>
            <person name="Pagani I."/>
            <person name="Ivanova N."/>
            <person name="Ovchinikova G."/>
            <person name="Pati A."/>
            <person name="Chen A."/>
            <person name="Palaniappan K."/>
            <person name="Land M."/>
            <person name="Hauser L."/>
            <person name="Jeffries C.D."/>
            <person name="Detter J.C."/>
            <person name="Brambilla E.M."/>
            <person name="Rohde M."/>
            <person name="Spring S."/>
            <person name="Goker M."/>
            <person name="Woyke T."/>
            <person name="Bristow J."/>
            <person name="Eisen J.A."/>
            <person name="Markowitz V."/>
            <person name="Hugenholtz P."/>
            <person name="Kyrpides N.C."/>
            <person name="Klenk H.P."/>
            <person name="Mavromatis K."/>
        </authorList>
    </citation>
    <scope>NUCLEOTIDE SEQUENCE [LARGE SCALE GENOMIC DNA]</scope>
    <source>
        <strain evidence="17">ATCC 700847 / DSM 10411 / MH2</strain>
    </source>
</reference>
<dbReference type="InterPro" id="IPR028055">
    <property type="entry name" value="YidC/Oxa/ALB_C"/>
</dbReference>
<dbReference type="STRING" id="760142.Hipma_0090"/>
<dbReference type="InterPro" id="IPR038221">
    <property type="entry name" value="YidC_periplasmic_sf"/>
</dbReference>
<feature type="transmembrane region" description="Helical" evidence="13">
    <location>
        <begin position="322"/>
        <end position="345"/>
    </location>
</feature>
<dbReference type="FunCoup" id="F2LWU2">
    <property type="interactions" value="220"/>
</dbReference>
<comment type="subcellular location">
    <subcellularLocation>
        <location evidence="1 13">Cell inner membrane</location>
        <topology evidence="1 13">Multi-pass membrane protein</topology>
    </subcellularLocation>
</comment>
<evidence type="ECO:0000256" key="3">
    <source>
        <dbReference type="ARBA" id="ARBA00015325"/>
    </source>
</evidence>
<dbReference type="InterPro" id="IPR047196">
    <property type="entry name" value="YidC_ALB_C"/>
</dbReference>
<dbReference type="InParanoid" id="F2LWU2"/>
<evidence type="ECO:0000256" key="1">
    <source>
        <dbReference type="ARBA" id="ARBA00004429"/>
    </source>
</evidence>
<proteinExistence type="inferred from homology"/>
<dbReference type="Proteomes" id="UP000008139">
    <property type="component" value="Chromosome"/>
</dbReference>
<dbReference type="eggNOG" id="COG0706">
    <property type="taxonomic scope" value="Bacteria"/>
</dbReference>
<dbReference type="RefSeq" id="WP_013681115.1">
    <property type="nucleotide sequence ID" value="NC_015318.1"/>
</dbReference>
<feature type="transmembrane region" description="Helical" evidence="13">
    <location>
        <begin position="469"/>
        <end position="493"/>
    </location>
</feature>
<keyword evidence="6 13" id="KW-0812">Transmembrane</keyword>
<dbReference type="PRINTS" id="PR00701">
    <property type="entry name" value="60KDINNERMP"/>
</dbReference>
<comment type="similarity">
    <text evidence="2 13">Belongs to the OXA1/ALB3/YidC family. Type 1 subfamily.</text>
</comment>
<evidence type="ECO:0000259" key="14">
    <source>
        <dbReference type="Pfam" id="PF02096"/>
    </source>
</evidence>
<protein>
    <recommendedName>
        <fullName evidence="3 13">Membrane protein insertase YidC</fullName>
    </recommendedName>
    <alternativeName>
        <fullName evidence="12 13">Foldase YidC</fullName>
    </alternativeName>
    <alternativeName>
        <fullName evidence="11 13">Membrane integrase YidC</fullName>
    </alternativeName>
    <alternativeName>
        <fullName evidence="13">Membrane protein YidC</fullName>
    </alternativeName>
</protein>
<feature type="domain" description="Membrane insertase YidC/Oxa/ALB C-terminal" evidence="14">
    <location>
        <begin position="330"/>
        <end position="505"/>
    </location>
</feature>
<dbReference type="Pfam" id="PF14849">
    <property type="entry name" value="YidC_periplas"/>
    <property type="match status" value="1"/>
</dbReference>
<evidence type="ECO:0000313" key="16">
    <source>
        <dbReference type="EMBL" id="AEA33070.1"/>
    </source>
</evidence>
<dbReference type="PANTHER" id="PTHR12428">
    <property type="entry name" value="OXA1"/>
    <property type="match status" value="1"/>
</dbReference>
<dbReference type="EMBL" id="CP002606">
    <property type="protein sequence ID" value="AEA33070.1"/>
    <property type="molecule type" value="Genomic_DNA"/>
</dbReference>
<keyword evidence="17" id="KW-1185">Reference proteome</keyword>
<evidence type="ECO:0000256" key="11">
    <source>
        <dbReference type="ARBA" id="ARBA00033245"/>
    </source>
</evidence>
<organism evidence="16 17">
    <name type="scientific">Hippea maritima (strain ATCC 700847 / DSM 10411 / MH2)</name>
    <dbReference type="NCBI Taxonomy" id="760142"/>
    <lineage>
        <taxon>Bacteria</taxon>
        <taxon>Pseudomonadati</taxon>
        <taxon>Campylobacterota</taxon>
        <taxon>Desulfurellia</taxon>
        <taxon>Desulfurellales</taxon>
        <taxon>Hippeaceae</taxon>
        <taxon>Hippea</taxon>
    </lineage>
</organism>
<keyword evidence="10 13" id="KW-0143">Chaperone</keyword>
<dbReference type="HOGENOM" id="CLU_016535_3_0_7"/>
<keyword evidence="7 13" id="KW-0653">Protein transport</keyword>
<dbReference type="InterPro" id="IPR019998">
    <property type="entry name" value="Membr_insert_YidC"/>
</dbReference>
<dbReference type="InterPro" id="IPR001708">
    <property type="entry name" value="YidC/ALB3/OXA1/COX18"/>
</dbReference>
<keyword evidence="4 13" id="KW-0813">Transport</keyword>
<comment type="subunit">
    <text evidence="13">Interacts with the Sec translocase complex via SecD. Specifically interacts with transmembrane segments of nascent integral membrane proteins during membrane integration.</text>
</comment>
<dbReference type="PANTHER" id="PTHR12428:SF65">
    <property type="entry name" value="CYTOCHROME C OXIDASE ASSEMBLY PROTEIN COX18, MITOCHONDRIAL"/>
    <property type="match status" value="1"/>
</dbReference>
<dbReference type="HAMAP" id="MF_01810">
    <property type="entry name" value="YidC_type1"/>
    <property type="match status" value="1"/>
</dbReference>
<dbReference type="NCBIfam" id="TIGR03593">
    <property type="entry name" value="yidC_nterm"/>
    <property type="match status" value="1"/>
</dbReference>
<evidence type="ECO:0000256" key="5">
    <source>
        <dbReference type="ARBA" id="ARBA00022475"/>
    </source>
</evidence>
<evidence type="ECO:0000256" key="12">
    <source>
        <dbReference type="ARBA" id="ARBA00033342"/>
    </source>
</evidence>
<feature type="transmembrane region" description="Helical" evidence="13">
    <location>
        <begin position="399"/>
        <end position="420"/>
    </location>
</feature>
<dbReference type="AlphaFoldDB" id="F2LWU2"/>
<evidence type="ECO:0000256" key="7">
    <source>
        <dbReference type="ARBA" id="ARBA00022927"/>
    </source>
</evidence>
<evidence type="ECO:0000256" key="2">
    <source>
        <dbReference type="ARBA" id="ARBA00010527"/>
    </source>
</evidence>
<sequence length="522" mass="59785">MKENNEKRILMAILVVTILITAYTYFFLPKQQPTPKNSNATKAKQVDHKQQLLQQTAKTTAKKQTDLKEKLITVETDNYILKISSLNGSIKELTLKKYSINKANVELVKSSGYYNTLETVFENRQLEDMEENTPYKPNSYRVELSKLNKNFKLILKKSNDNYTIIKTFSFKDGDYAFDFNVRVLKNNQPVKAKLSVYAGPDLGDLQKAKYSHLGAVALVDNDKIRTDKKIKPDEDIHWIALESKYFCFAFLPQNSNSLLAGYTKLNDGNYVYVNLESPAKLTIYAGPKSKETIAAVDHKLDKIIRFGMFGFIGKPLLYVLNWLYSIFGNYGVAIIVLTFLIRLIFYPLSFKSFKSMKEMAKLQPKLKELQAKYKGKPDQLNKATMELYKKHKVNPFGGCLPVVIQIPVFFALYNVLLNAIELRGAPFMLWITDLSSKDPYYVLPILMGLTMYVQQKLTPATGDPTQQKIMMFMPLIFTFMFMGFPSGLVLYWATNNLLTIAQQFIDSQILKAQEKKQKHATT</sequence>
<evidence type="ECO:0000313" key="17">
    <source>
        <dbReference type="Proteomes" id="UP000008139"/>
    </source>
</evidence>
<gene>
    <name evidence="13" type="primary">yidC</name>
    <name evidence="16" type="ordered locus">Hipma_0090</name>
</gene>
<evidence type="ECO:0000256" key="9">
    <source>
        <dbReference type="ARBA" id="ARBA00023136"/>
    </source>
</evidence>
<evidence type="ECO:0000256" key="6">
    <source>
        <dbReference type="ARBA" id="ARBA00022692"/>
    </source>
</evidence>
<name>F2LWU2_HIPMA</name>
<dbReference type="CDD" id="cd20070">
    <property type="entry name" value="5TM_YidC_Alb3"/>
    <property type="match status" value="1"/>
</dbReference>
<comment type="function">
    <text evidence="13">Required for the insertion and/or proper folding and/or complex formation of integral membrane proteins into the membrane. Involved in integration of membrane proteins that insert both dependently and independently of the Sec translocase complex, as well as at least some lipoproteins. Aids folding of multispanning membrane proteins.</text>
</comment>
<dbReference type="OrthoDB" id="9780552at2"/>
<dbReference type="Pfam" id="PF02096">
    <property type="entry name" value="60KD_IMP"/>
    <property type="match status" value="1"/>
</dbReference>
<dbReference type="NCBIfam" id="TIGR03592">
    <property type="entry name" value="yidC_oxa1_cterm"/>
    <property type="match status" value="1"/>
</dbReference>
<keyword evidence="5 13" id="KW-1003">Cell membrane</keyword>
<feature type="transmembrane region" description="Helical" evidence="13">
    <location>
        <begin position="9"/>
        <end position="28"/>
    </location>
</feature>
<dbReference type="GO" id="GO:0015031">
    <property type="term" value="P:protein transport"/>
    <property type="evidence" value="ECO:0007669"/>
    <property type="project" value="UniProtKB-KW"/>
</dbReference>
<dbReference type="Gene3D" id="2.70.98.90">
    <property type="match status" value="1"/>
</dbReference>
<dbReference type="GO" id="GO:0051205">
    <property type="term" value="P:protein insertion into membrane"/>
    <property type="evidence" value="ECO:0007669"/>
    <property type="project" value="TreeGrafter"/>
</dbReference>
<accession>F2LWU2</accession>
<dbReference type="CDD" id="cd19961">
    <property type="entry name" value="EcYidC-like_peri"/>
    <property type="match status" value="1"/>
</dbReference>
<evidence type="ECO:0000256" key="13">
    <source>
        <dbReference type="HAMAP-Rule" id="MF_01810"/>
    </source>
</evidence>
<dbReference type="PRINTS" id="PR01900">
    <property type="entry name" value="YIDCPROTEIN"/>
</dbReference>
<evidence type="ECO:0000256" key="10">
    <source>
        <dbReference type="ARBA" id="ARBA00023186"/>
    </source>
</evidence>
<keyword evidence="8 13" id="KW-1133">Transmembrane helix</keyword>
<evidence type="ECO:0000256" key="4">
    <source>
        <dbReference type="ARBA" id="ARBA00022448"/>
    </source>
</evidence>